<keyword evidence="3" id="KW-1185">Reference proteome</keyword>
<name>A0ABN6U7D4_9NOCA</name>
<protein>
    <submittedName>
        <fullName evidence="2">Uncharacterized protein</fullName>
    </submittedName>
</protein>
<evidence type="ECO:0000313" key="3">
    <source>
        <dbReference type="Proteomes" id="UP001317870"/>
    </source>
</evidence>
<gene>
    <name evidence="2" type="ORF">IFM12276_40730</name>
</gene>
<dbReference type="EMBL" id="AP026978">
    <property type="protein sequence ID" value="BDU01045.1"/>
    <property type="molecule type" value="Genomic_DNA"/>
</dbReference>
<organism evidence="2 3">
    <name type="scientific">Nocardia sputorum</name>
    <dbReference type="NCBI Taxonomy" id="2984338"/>
    <lineage>
        <taxon>Bacteria</taxon>
        <taxon>Bacillati</taxon>
        <taxon>Actinomycetota</taxon>
        <taxon>Actinomycetes</taxon>
        <taxon>Mycobacteriales</taxon>
        <taxon>Nocardiaceae</taxon>
        <taxon>Nocardia</taxon>
    </lineage>
</organism>
<reference evidence="2 3" key="1">
    <citation type="submission" date="2022-11" db="EMBL/GenBank/DDBJ databases">
        <title>Genome Sequencing of Nocardia sp. ON39_IFM12276 and assembly.</title>
        <authorList>
            <person name="Shimojima M."/>
            <person name="Toyokawa M."/>
            <person name="Uesaka K."/>
        </authorList>
    </citation>
    <scope>NUCLEOTIDE SEQUENCE [LARGE SCALE GENOMIC DNA]</scope>
    <source>
        <strain evidence="2 3">IFM 12276</strain>
    </source>
</reference>
<feature type="compositionally biased region" description="Polar residues" evidence="1">
    <location>
        <begin position="97"/>
        <end position="106"/>
    </location>
</feature>
<proteinExistence type="predicted"/>
<dbReference type="Proteomes" id="UP001317870">
    <property type="component" value="Chromosome"/>
</dbReference>
<evidence type="ECO:0000256" key="1">
    <source>
        <dbReference type="SAM" id="MobiDB-lite"/>
    </source>
</evidence>
<accession>A0ABN6U7D4</accession>
<sequence>MGSRLTAARSRISAAGQFRAGGDVELLQADLLFELAATDATGDRLGFPAGDLVMAQDLQELNMPEIAGAGLGKSGVQGRQLQRPQRLLKGGFDNHADTSSPRSSAPRSIVLATGR</sequence>
<evidence type="ECO:0000313" key="2">
    <source>
        <dbReference type="EMBL" id="BDU01045.1"/>
    </source>
</evidence>
<feature type="region of interest" description="Disordered" evidence="1">
    <location>
        <begin position="89"/>
        <end position="115"/>
    </location>
</feature>